<dbReference type="Pfam" id="PF07715">
    <property type="entry name" value="Plug"/>
    <property type="match status" value="1"/>
</dbReference>
<keyword evidence="2" id="KW-0472">Membrane</keyword>
<dbReference type="Pfam" id="PF25183">
    <property type="entry name" value="OMP_b-brl_4"/>
    <property type="match status" value="1"/>
</dbReference>
<evidence type="ECO:0000256" key="1">
    <source>
        <dbReference type="ARBA" id="ARBA00004442"/>
    </source>
</evidence>
<name>A0A916RGD4_9BACT</name>
<keyword evidence="3" id="KW-0998">Cell outer membrane</keyword>
<keyword evidence="4" id="KW-0732">Signal</keyword>
<organism evidence="7 8">
    <name type="scientific">Edaphobacter acidisoli</name>
    <dbReference type="NCBI Taxonomy" id="2040573"/>
    <lineage>
        <taxon>Bacteria</taxon>
        <taxon>Pseudomonadati</taxon>
        <taxon>Acidobacteriota</taxon>
        <taxon>Terriglobia</taxon>
        <taxon>Terriglobales</taxon>
        <taxon>Acidobacteriaceae</taxon>
        <taxon>Edaphobacter</taxon>
    </lineage>
</organism>
<dbReference type="Gene3D" id="2.170.130.10">
    <property type="entry name" value="TonB-dependent receptor, plug domain"/>
    <property type="match status" value="1"/>
</dbReference>
<evidence type="ECO:0000259" key="5">
    <source>
        <dbReference type="Pfam" id="PF07715"/>
    </source>
</evidence>
<comment type="caution">
    <text evidence="7">The sequence shown here is derived from an EMBL/GenBank/DDBJ whole genome shotgun (WGS) entry which is preliminary data.</text>
</comment>
<dbReference type="RefSeq" id="WP_188757621.1">
    <property type="nucleotide sequence ID" value="NZ_BMJB01000001.1"/>
</dbReference>
<feature type="signal peptide" evidence="4">
    <location>
        <begin position="1"/>
        <end position="26"/>
    </location>
</feature>
<dbReference type="InterPro" id="IPR036942">
    <property type="entry name" value="Beta-barrel_TonB_sf"/>
</dbReference>
<dbReference type="InterPro" id="IPR037066">
    <property type="entry name" value="Plug_dom_sf"/>
</dbReference>
<evidence type="ECO:0000256" key="3">
    <source>
        <dbReference type="ARBA" id="ARBA00023237"/>
    </source>
</evidence>
<dbReference type="InterPro" id="IPR008969">
    <property type="entry name" value="CarboxyPept-like_regulatory"/>
</dbReference>
<comment type="subcellular location">
    <subcellularLocation>
        <location evidence="1">Cell outer membrane</location>
    </subcellularLocation>
</comment>
<evidence type="ECO:0000259" key="6">
    <source>
        <dbReference type="Pfam" id="PF25183"/>
    </source>
</evidence>
<dbReference type="AlphaFoldDB" id="A0A916RGD4"/>
<dbReference type="SUPFAM" id="SSF49464">
    <property type="entry name" value="Carboxypeptidase regulatory domain-like"/>
    <property type="match status" value="1"/>
</dbReference>
<dbReference type="InterPro" id="IPR012910">
    <property type="entry name" value="Plug_dom"/>
</dbReference>
<gene>
    <name evidence="7" type="ORF">GCM10011507_03420</name>
</gene>
<dbReference type="Proteomes" id="UP000648801">
    <property type="component" value="Unassembled WGS sequence"/>
</dbReference>
<dbReference type="GO" id="GO:0009279">
    <property type="term" value="C:cell outer membrane"/>
    <property type="evidence" value="ECO:0007669"/>
    <property type="project" value="UniProtKB-SubCell"/>
</dbReference>
<dbReference type="Pfam" id="PF13620">
    <property type="entry name" value="CarboxypepD_reg"/>
    <property type="match status" value="1"/>
</dbReference>
<dbReference type="Gene3D" id="2.60.40.1120">
    <property type="entry name" value="Carboxypeptidase-like, regulatory domain"/>
    <property type="match status" value="1"/>
</dbReference>
<feature type="chain" id="PRO_5037617228" description="TonB-dependent receptor plug domain-containing protein" evidence="4">
    <location>
        <begin position="27"/>
        <end position="1182"/>
    </location>
</feature>
<evidence type="ECO:0000256" key="4">
    <source>
        <dbReference type="SAM" id="SignalP"/>
    </source>
</evidence>
<feature type="domain" description="TonB-dependent transporter Oar-like beta-barrel" evidence="6">
    <location>
        <begin position="250"/>
        <end position="1174"/>
    </location>
</feature>
<evidence type="ECO:0008006" key="9">
    <source>
        <dbReference type="Google" id="ProtNLM"/>
    </source>
</evidence>
<accession>A0A916RGD4</accession>
<sequence>MRCTLRCLSQATAIFFLTIFCVFAHAQNTNAGAITGTITDATGALLPNATVTVTNQGTRDTRTAISTSKGFYTVENLPSGDYTVSTSLKGFQQSTIANLHLDPGQRRGLDIKLAIGNVSATVQVDADTVAVQTESAESGATITSKEVANLMLNGRNFQQLATLVPGVSSTNGANQQVNAGYLGQTSLIVGGASSEETTYTVDGVYDMTPTSLINVNITPSIDAISEMRVLKNAYSAKYGYAGSGQILIETKSGTSAFHGTGYEYIRNNAFGVARPYSVSGIPATSASLHLNIYGFTLGGPIVIPHIYNNSRKRTFFFAGAEFKTNHYASLLSRPEFTSDIRGGNLSQSFTGIPVSGSNSDRVLSCDSFCQNLLSARSLSPSQCFFNDASGVQNQIHTNCFDSASTYFINPANQFFPLPNLPQNNNTAFANYININPELDSQNDTIYRVDHNINDKNLITVRYMHEEVNDIRPARNFNNPSPTPGAIAYTPALNALVRWNYTITPSIINAAGIAYTYQKVQLLPTGNYNIPAGTFQQAFNNGDNRLPGVTIGSYWSWLGVGAQPNYSKTGDGIFSDDFSYVHGRHIFQAGGLYMWNILRLNSSAFSQGLFGFSGSHTGDIAADFLLGFLSSYSQSNVQRYGTFHQHWFELYGQDDFQMTPRLTLNYGLRYSFFSPSTMEGNQISNFNASTFNTAVAPAVTQNGGFVYNSSNQPLTPNGGIANYLTNGMVVACQNGTSCGFTTPKKNLLSPRVGFAYRLNEKGTLSLHGGYGIGYTQVGMFQTSGLISNQPYVSTQSYSNTQFSNPAGGVAGAPGLQSPAGLDSTYRPATLQSWSLTLENEIIPHGVLAIAYAGDKTDHIFSNSVDRNFALNGTSAHTTDCAASSNNINPIPAGSYSYDPCLNGANAKVAGATQINANYYRPYQGYGAINTGVSIGTSNYHALQTGFIYRLADLQLNLAYTWSKALGNQDQTNTGSTAYAFDSNIGFQNPRDPALDYGRPSYDRPHVFTAAYVYELPFFRNSSNFFAHELLSHWGTSGLVTAQSGFANTVSLSSPYAGLASRPNQIAVLHHNSGSGKKAIGQQPLYSYTSFAVPGWGAFGNSQPGVLRGPKEVVYATALNKTFPITERAGLQLRAEAFNLFNHPNINSINTSFSFSPTTNASSFGYATAVGDMRQLEFSARVTF</sequence>
<evidence type="ECO:0000313" key="8">
    <source>
        <dbReference type="Proteomes" id="UP000648801"/>
    </source>
</evidence>
<evidence type="ECO:0000256" key="2">
    <source>
        <dbReference type="ARBA" id="ARBA00023136"/>
    </source>
</evidence>
<keyword evidence="8" id="KW-1185">Reference proteome</keyword>
<proteinExistence type="predicted"/>
<protein>
    <recommendedName>
        <fullName evidence="9">TonB-dependent receptor plug domain-containing protein</fullName>
    </recommendedName>
</protein>
<reference evidence="7" key="1">
    <citation type="journal article" date="2014" name="Int. J. Syst. Evol. Microbiol.">
        <title>Complete genome sequence of Corynebacterium casei LMG S-19264T (=DSM 44701T), isolated from a smear-ripened cheese.</title>
        <authorList>
            <consortium name="US DOE Joint Genome Institute (JGI-PGF)"/>
            <person name="Walter F."/>
            <person name="Albersmeier A."/>
            <person name="Kalinowski J."/>
            <person name="Ruckert C."/>
        </authorList>
    </citation>
    <scope>NUCLEOTIDE SEQUENCE</scope>
    <source>
        <strain evidence="7">CGMCC 1.15447</strain>
    </source>
</reference>
<feature type="domain" description="TonB-dependent receptor plug" evidence="5">
    <location>
        <begin position="135"/>
        <end position="243"/>
    </location>
</feature>
<dbReference type="EMBL" id="BMJB01000001">
    <property type="protein sequence ID" value="GGA55481.1"/>
    <property type="molecule type" value="Genomic_DNA"/>
</dbReference>
<evidence type="ECO:0000313" key="7">
    <source>
        <dbReference type="EMBL" id="GGA55481.1"/>
    </source>
</evidence>
<reference evidence="7" key="2">
    <citation type="submission" date="2020-09" db="EMBL/GenBank/DDBJ databases">
        <authorList>
            <person name="Sun Q."/>
            <person name="Zhou Y."/>
        </authorList>
    </citation>
    <scope>NUCLEOTIDE SEQUENCE</scope>
    <source>
        <strain evidence="7">CGMCC 1.15447</strain>
    </source>
</reference>
<dbReference type="SUPFAM" id="SSF56935">
    <property type="entry name" value="Porins"/>
    <property type="match status" value="1"/>
</dbReference>
<dbReference type="InterPro" id="IPR057601">
    <property type="entry name" value="Oar-like_b-barrel"/>
</dbReference>
<dbReference type="Gene3D" id="2.40.170.20">
    <property type="entry name" value="TonB-dependent receptor, beta-barrel domain"/>
    <property type="match status" value="1"/>
</dbReference>